<dbReference type="AlphaFoldDB" id="A0A3A4NZW1"/>
<dbReference type="EMBL" id="QZKU01000014">
    <property type="protein sequence ID" value="RJP26017.1"/>
    <property type="molecule type" value="Genomic_DNA"/>
</dbReference>
<protein>
    <submittedName>
        <fullName evidence="4">Tetratricopeptide repeat protein</fullName>
    </submittedName>
</protein>
<dbReference type="Pfam" id="PF13181">
    <property type="entry name" value="TPR_8"/>
    <property type="match status" value="1"/>
</dbReference>
<comment type="caution">
    <text evidence="4">The sequence shown here is derived from an EMBL/GenBank/DDBJ whole genome shotgun (WGS) entry which is preliminary data.</text>
</comment>
<name>A0A3A4NZW1_ABYX5</name>
<reference evidence="4 5" key="1">
    <citation type="journal article" date="2017" name="ISME J.">
        <title>Energy and carbon metabolisms in a deep terrestrial subsurface fluid microbial community.</title>
        <authorList>
            <person name="Momper L."/>
            <person name="Jungbluth S.P."/>
            <person name="Lee M.D."/>
            <person name="Amend J.P."/>
        </authorList>
    </citation>
    <scope>NUCLEOTIDE SEQUENCE [LARGE SCALE GENOMIC DNA]</scope>
    <source>
        <strain evidence="4">SURF_5</strain>
    </source>
</reference>
<dbReference type="Proteomes" id="UP000265882">
    <property type="component" value="Unassembled WGS sequence"/>
</dbReference>
<dbReference type="Pfam" id="PF13414">
    <property type="entry name" value="TPR_11"/>
    <property type="match status" value="1"/>
</dbReference>
<evidence type="ECO:0000256" key="3">
    <source>
        <dbReference type="PROSITE-ProRule" id="PRU00339"/>
    </source>
</evidence>
<keyword evidence="1" id="KW-0677">Repeat</keyword>
<gene>
    <name evidence="4" type="ORF">C4520_01400</name>
</gene>
<accession>A0A3A4NZW1</accession>
<dbReference type="InterPro" id="IPR019734">
    <property type="entry name" value="TPR_rpt"/>
</dbReference>
<dbReference type="InterPro" id="IPR011990">
    <property type="entry name" value="TPR-like_helical_dom_sf"/>
</dbReference>
<dbReference type="PANTHER" id="PTHR45586:SF1">
    <property type="entry name" value="LIPOPOLYSACCHARIDE ASSEMBLY PROTEIN B"/>
    <property type="match status" value="1"/>
</dbReference>
<dbReference type="SUPFAM" id="SSF48452">
    <property type="entry name" value="TPR-like"/>
    <property type="match status" value="1"/>
</dbReference>
<dbReference type="InterPro" id="IPR051012">
    <property type="entry name" value="CellSynth/LPSAsmb/PSIAsmb"/>
</dbReference>
<dbReference type="PROSITE" id="PS50293">
    <property type="entry name" value="TPR_REGION"/>
    <property type="match status" value="1"/>
</dbReference>
<organism evidence="4 5">
    <name type="scientific">Abyssobacteria bacterium (strain SURF_5)</name>
    <dbReference type="NCBI Taxonomy" id="2093360"/>
    <lineage>
        <taxon>Bacteria</taxon>
        <taxon>Pseudomonadati</taxon>
        <taxon>Candidatus Hydrogenedentota</taxon>
        <taxon>Candidatus Abyssobacteria</taxon>
    </lineage>
</organism>
<dbReference type="PANTHER" id="PTHR45586">
    <property type="entry name" value="TPR REPEAT-CONTAINING PROTEIN PA4667"/>
    <property type="match status" value="1"/>
</dbReference>
<dbReference type="Gene3D" id="1.25.40.10">
    <property type="entry name" value="Tetratricopeptide repeat domain"/>
    <property type="match status" value="2"/>
</dbReference>
<keyword evidence="2 3" id="KW-0802">TPR repeat</keyword>
<proteinExistence type="predicted"/>
<evidence type="ECO:0000256" key="2">
    <source>
        <dbReference type="ARBA" id="ARBA00022803"/>
    </source>
</evidence>
<evidence type="ECO:0000313" key="4">
    <source>
        <dbReference type="EMBL" id="RJP26017.1"/>
    </source>
</evidence>
<dbReference type="Pfam" id="PF13176">
    <property type="entry name" value="TPR_7"/>
    <property type="match status" value="1"/>
</dbReference>
<evidence type="ECO:0000256" key="1">
    <source>
        <dbReference type="ARBA" id="ARBA00022737"/>
    </source>
</evidence>
<feature type="repeat" description="TPR" evidence="3">
    <location>
        <begin position="291"/>
        <end position="324"/>
    </location>
</feature>
<evidence type="ECO:0000313" key="5">
    <source>
        <dbReference type="Proteomes" id="UP000265882"/>
    </source>
</evidence>
<dbReference type="SMART" id="SM00028">
    <property type="entry name" value="TPR"/>
    <property type="match status" value="7"/>
</dbReference>
<dbReference type="PROSITE" id="PS50005">
    <property type="entry name" value="TPR"/>
    <property type="match status" value="1"/>
</dbReference>
<sequence length="568" mass="63134">MNVLNNLLSKIHSLRASRGTATSPDAARQHTVDALNQSIFLFDTEDYDGSLSKFWKAETSAREGKVEELWTDSEVRRIASRHVNNLACVLTDFNHDDKALELLQWQMKTYPNDYDLHYNLARLRMRRDEFDHATAYYKKALECALQNQDVEPQRLGLCISCLGAAYYKLGDSRKAVAVVEEAMRTFDLPSDVCEILEATIRGFADETMTVISRGGGKNPAREKMVLANQLDVNGQFFEACSFYEQALRISPNDPEIHFNYGVACQNQADPVQWDKAISLYQNAIRINPEYAEAHTNIGIVYGRKGDFEEAIGHFEKAVNIGPETFNCRYFLGKCCMETEQYEKAIESLDLACAFEPDESIRYQIHKDMEIAYMRLQKSGCAAAHLEEAVRIGGRIGQCDGDDHARLAQAFHEMGLLDEAKGEAGYALSQNLASEPPLKLIKVVISTSADCPESRNEVSQYEETRAKIGSEPYIAPFQPGGEQSKAEGGPAEKLGLRVVTPKTIDNLCQGMAAAMGKTLRNSGAMSIKGSTVSLSFWCDDGKSYEGVISEGRGRIFTAAGQLVHELKTS</sequence>